<dbReference type="PANTHER" id="PTHR43280">
    <property type="entry name" value="ARAC-FAMILY TRANSCRIPTIONAL REGULATOR"/>
    <property type="match status" value="1"/>
</dbReference>
<dbReference type="InterPro" id="IPR009057">
    <property type="entry name" value="Homeodomain-like_sf"/>
</dbReference>
<sequence length="490" mass="57069">MELLIIERDMEEINGIKWYLHNYVVKQLAIWEAHSASEAVAILQQKEIHVVIANMALVTPAVKQQLLAKQLTIIAVTAQPLFQHAQLAIELQAVQLLTKPVALDSLKTILLSIRPKKEVASPASVLPKTDLYLSLYLNDPAIIDKSQQQFFLMEPAKFEDNLILYQWLSHSSLLEEFTLIPLHKRIVCVVQMDSLEAVKKHCLLLMQEWQVRYSGLLNISIYDGEPATIRHMYEETKRALNQRFYKGYNQIFVSSEQIAISNLDPLLSPEQQQFWIRTLEEQNMRDIKSFLHVLTLPGIYYHQDDVRIHLTSVLAQIRRYMLKYHLQQHARLEGQYRKLFHIILESPILYEILQEMVFFIQALMQSVQNAKQHTFADLSELAIDYIHLNYADTDLSLTTAAKHLGISSSYLSAYFSKKQGVPFKKYVQQYRLQHAEKLLRETNFPIAEIAALTGFSEANYFIKLFKQAHHQTPYQYRQLVQKGEKKEYLR</sequence>
<dbReference type="STRING" id="1220589.CD32_17720"/>
<dbReference type="PROSITE" id="PS01124">
    <property type="entry name" value="HTH_ARAC_FAMILY_2"/>
    <property type="match status" value="1"/>
</dbReference>
<keyword evidence="2" id="KW-0238">DNA-binding</keyword>
<dbReference type="eggNOG" id="COG2207">
    <property type="taxonomic scope" value="Bacteria"/>
</dbReference>
<protein>
    <recommendedName>
        <fullName evidence="9">AraC family transcriptional regulator</fullName>
    </recommendedName>
</protein>
<dbReference type="Gene3D" id="3.40.50.2300">
    <property type="match status" value="1"/>
</dbReference>
<dbReference type="EMBL" id="JPVP01000059">
    <property type="protein sequence ID" value="KGR82693.1"/>
    <property type="molecule type" value="Genomic_DNA"/>
</dbReference>
<keyword evidence="8" id="KW-1185">Reference proteome</keyword>
<dbReference type="GO" id="GO:0043565">
    <property type="term" value="F:sequence-specific DNA binding"/>
    <property type="evidence" value="ECO:0007669"/>
    <property type="project" value="InterPro"/>
</dbReference>
<evidence type="ECO:0000256" key="4">
    <source>
        <dbReference type="PROSITE-ProRule" id="PRU00169"/>
    </source>
</evidence>
<evidence type="ECO:0000259" key="5">
    <source>
        <dbReference type="PROSITE" id="PS01124"/>
    </source>
</evidence>
<accession>A0A0A3IIP8</accession>
<dbReference type="Pfam" id="PF12833">
    <property type="entry name" value="HTH_18"/>
    <property type="match status" value="1"/>
</dbReference>
<dbReference type="GO" id="GO:0000160">
    <property type="term" value="P:phosphorelay signal transduction system"/>
    <property type="evidence" value="ECO:0007669"/>
    <property type="project" value="InterPro"/>
</dbReference>
<dbReference type="GO" id="GO:0003700">
    <property type="term" value="F:DNA-binding transcription factor activity"/>
    <property type="evidence" value="ECO:0007669"/>
    <property type="project" value="InterPro"/>
</dbReference>
<dbReference type="InterPro" id="IPR001789">
    <property type="entry name" value="Sig_transdc_resp-reg_receiver"/>
</dbReference>
<evidence type="ECO:0000256" key="1">
    <source>
        <dbReference type="ARBA" id="ARBA00023015"/>
    </source>
</evidence>
<comment type="caution">
    <text evidence="4">Lacks conserved residue(s) required for the propagation of feature annotation.</text>
</comment>
<feature type="domain" description="Response regulatory" evidence="6">
    <location>
        <begin position="2"/>
        <end position="114"/>
    </location>
</feature>
<keyword evidence="3" id="KW-0804">Transcription</keyword>
<dbReference type="SMART" id="SM00342">
    <property type="entry name" value="HTH_ARAC"/>
    <property type="match status" value="1"/>
</dbReference>
<evidence type="ECO:0000313" key="7">
    <source>
        <dbReference type="EMBL" id="KGR82693.1"/>
    </source>
</evidence>
<dbReference type="RefSeq" id="WP_036157102.1">
    <property type="nucleotide sequence ID" value="NZ_AVCX01000002.1"/>
</dbReference>
<evidence type="ECO:0000256" key="3">
    <source>
        <dbReference type="ARBA" id="ARBA00023163"/>
    </source>
</evidence>
<gene>
    <name evidence="7" type="ORF">CD32_17720</name>
</gene>
<dbReference type="PROSITE" id="PS50110">
    <property type="entry name" value="RESPONSE_REGULATORY"/>
    <property type="match status" value="1"/>
</dbReference>
<evidence type="ECO:0000256" key="2">
    <source>
        <dbReference type="ARBA" id="ARBA00023125"/>
    </source>
</evidence>
<dbReference type="eggNOG" id="COG0745">
    <property type="taxonomic scope" value="Bacteria"/>
</dbReference>
<proteinExistence type="predicted"/>
<evidence type="ECO:0008006" key="9">
    <source>
        <dbReference type="Google" id="ProtNLM"/>
    </source>
</evidence>
<dbReference type="Proteomes" id="UP000030437">
    <property type="component" value="Unassembled WGS sequence"/>
</dbReference>
<name>A0A0A3IIP8_9BACI</name>
<comment type="caution">
    <text evidence="7">The sequence shown here is derived from an EMBL/GenBank/DDBJ whole genome shotgun (WGS) entry which is preliminary data.</text>
</comment>
<feature type="domain" description="HTH araC/xylS-type" evidence="5">
    <location>
        <begin position="380"/>
        <end position="479"/>
    </location>
</feature>
<dbReference type="SUPFAM" id="SSF46689">
    <property type="entry name" value="Homeodomain-like"/>
    <property type="match status" value="1"/>
</dbReference>
<reference evidence="7 8" key="1">
    <citation type="submission" date="2014-02" db="EMBL/GenBank/DDBJ databases">
        <title>Draft genome sequence of Lysinibacillus odysseyi NBRC 100172.</title>
        <authorList>
            <person name="Zhang F."/>
            <person name="Wang G."/>
            <person name="Zhang L."/>
        </authorList>
    </citation>
    <scope>NUCLEOTIDE SEQUENCE [LARGE SCALE GENOMIC DNA]</scope>
    <source>
        <strain evidence="7 8">NBRC 100172</strain>
    </source>
</reference>
<dbReference type="PANTHER" id="PTHR43280:SF34">
    <property type="entry name" value="ARAC-FAMILY TRANSCRIPTIONAL REGULATOR"/>
    <property type="match status" value="1"/>
</dbReference>
<dbReference type="AlphaFoldDB" id="A0A0A3IIP8"/>
<keyword evidence="1" id="KW-0805">Transcription regulation</keyword>
<dbReference type="OrthoDB" id="2563880at2"/>
<dbReference type="InterPro" id="IPR011006">
    <property type="entry name" value="CheY-like_superfamily"/>
</dbReference>
<dbReference type="InterPro" id="IPR018060">
    <property type="entry name" value="HTH_AraC"/>
</dbReference>
<dbReference type="SUPFAM" id="SSF52172">
    <property type="entry name" value="CheY-like"/>
    <property type="match status" value="1"/>
</dbReference>
<evidence type="ECO:0000313" key="8">
    <source>
        <dbReference type="Proteomes" id="UP000030437"/>
    </source>
</evidence>
<dbReference type="Gene3D" id="1.10.10.60">
    <property type="entry name" value="Homeodomain-like"/>
    <property type="match status" value="2"/>
</dbReference>
<organism evidence="7 8">
    <name type="scientific">Lysinibacillus odysseyi 34hs-1 = NBRC 100172</name>
    <dbReference type="NCBI Taxonomy" id="1220589"/>
    <lineage>
        <taxon>Bacteria</taxon>
        <taxon>Bacillati</taxon>
        <taxon>Bacillota</taxon>
        <taxon>Bacilli</taxon>
        <taxon>Bacillales</taxon>
        <taxon>Bacillaceae</taxon>
        <taxon>Lysinibacillus</taxon>
    </lineage>
</organism>
<evidence type="ECO:0000259" key="6">
    <source>
        <dbReference type="PROSITE" id="PS50110"/>
    </source>
</evidence>